<name>A0A2A6B8Y7_PRIPA</name>
<accession>A0A8R1UP39</accession>
<sequence>MLPSIFEYTVSMEIIAVGTARPNSRQIGGSQYHSFTCVSDQYGSPSLHFSCSLASLTAGLKMISPTAVIEVAPAQACEPEKE</sequence>
<reference evidence="2" key="1">
    <citation type="journal article" date="2008" name="Nat. Genet.">
        <title>The Pristionchus pacificus genome provides a unique perspective on nematode lifestyle and parasitism.</title>
        <authorList>
            <person name="Dieterich C."/>
            <person name="Clifton S.W."/>
            <person name="Schuster L.N."/>
            <person name="Chinwalla A."/>
            <person name="Delehaunty K."/>
            <person name="Dinkelacker I."/>
            <person name="Fulton L."/>
            <person name="Fulton R."/>
            <person name="Godfrey J."/>
            <person name="Minx P."/>
            <person name="Mitreva M."/>
            <person name="Roeseler W."/>
            <person name="Tian H."/>
            <person name="Witte H."/>
            <person name="Yang S.P."/>
            <person name="Wilson R.K."/>
            <person name="Sommer R.J."/>
        </authorList>
    </citation>
    <scope>NUCLEOTIDE SEQUENCE [LARGE SCALE GENOMIC DNA]</scope>
    <source>
        <strain evidence="2">PS312</strain>
    </source>
</reference>
<protein>
    <submittedName>
        <fullName evidence="1">Uncharacterized protein</fullName>
    </submittedName>
</protein>
<dbReference type="EnsemblMetazoa" id="PPA35146.1">
    <property type="protein sequence ID" value="PPA35146.1"/>
    <property type="gene ID" value="WBGene00273515"/>
</dbReference>
<organism evidence="1 2">
    <name type="scientific">Pristionchus pacificus</name>
    <name type="common">Parasitic nematode worm</name>
    <dbReference type="NCBI Taxonomy" id="54126"/>
    <lineage>
        <taxon>Eukaryota</taxon>
        <taxon>Metazoa</taxon>
        <taxon>Ecdysozoa</taxon>
        <taxon>Nematoda</taxon>
        <taxon>Chromadorea</taxon>
        <taxon>Rhabditida</taxon>
        <taxon>Rhabditina</taxon>
        <taxon>Diplogasteromorpha</taxon>
        <taxon>Diplogasteroidea</taxon>
        <taxon>Neodiplogasteridae</taxon>
        <taxon>Pristionchus</taxon>
    </lineage>
</organism>
<proteinExistence type="predicted"/>
<reference evidence="1" key="2">
    <citation type="submission" date="2022-06" db="UniProtKB">
        <authorList>
            <consortium name="EnsemblMetazoa"/>
        </authorList>
    </citation>
    <scope>IDENTIFICATION</scope>
    <source>
        <strain evidence="1">PS312</strain>
    </source>
</reference>
<accession>A0A2A6B8Y7</accession>
<keyword evidence="2" id="KW-1185">Reference proteome</keyword>
<dbReference type="Proteomes" id="UP000005239">
    <property type="component" value="Unassembled WGS sequence"/>
</dbReference>
<evidence type="ECO:0000313" key="2">
    <source>
        <dbReference type="Proteomes" id="UP000005239"/>
    </source>
</evidence>
<evidence type="ECO:0000313" key="1">
    <source>
        <dbReference type="EnsemblMetazoa" id="PPA35146.1"/>
    </source>
</evidence>
<gene>
    <name evidence="1" type="primary">WBGene00273515</name>
</gene>
<dbReference type="AlphaFoldDB" id="A0A2A6B8Y7"/>